<comment type="caution">
    <text evidence="2">The sequence shown here is derived from an EMBL/GenBank/DDBJ whole genome shotgun (WGS) entry which is preliminary data.</text>
</comment>
<evidence type="ECO:0000313" key="3">
    <source>
        <dbReference type="Proteomes" id="UP000613075"/>
    </source>
</evidence>
<dbReference type="Gene3D" id="3.30.1330.40">
    <property type="entry name" value="RutC-like"/>
    <property type="match status" value="1"/>
</dbReference>
<dbReference type="InterPro" id="IPR006175">
    <property type="entry name" value="YjgF/YER057c/UK114"/>
</dbReference>
<dbReference type="PANTHER" id="PTHR11803:SF39">
    <property type="entry name" value="2-IMINOBUTANOATE_2-IMINOPROPANOATE DEAMINASE"/>
    <property type="match status" value="1"/>
</dbReference>
<evidence type="ECO:0000313" key="2">
    <source>
        <dbReference type="EMBL" id="MBE8592529.1"/>
    </source>
</evidence>
<comment type="similarity">
    <text evidence="1">Belongs to the RutC family.</text>
</comment>
<proteinExistence type="inferred from homology"/>
<accession>A0ABR9SUD5</accession>
<sequence length="143" mass="15419">MQTNAQLQSVAKPFLGEENVIFTDKAPLPLGTYSQGIKVSHGQTIYLSAQTPVSALNNEVLAQDFEGQLRQTLDNLQQMAEAAGGTLANVVKVTAFITDLSEFPTLNRVMEEYFTQPYPARTTAGASALARNTLVAIDAIMVV</sequence>
<gene>
    <name evidence="2" type="ORF">IQK56_17225</name>
</gene>
<dbReference type="EMBL" id="JADDUM010000136">
    <property type="protein sequence ID" value="MBE8592529.1"/>
    <property type="molecule type" value="Genomic_DNA"/>
</dbReference>
<dbReference type="Pfam" id="PF01042">
    <property type="entry name" value="Ribonuc_L-PSP"/>
    <property type="match status" value="1"/>
</dbReference>
<dbReference type="CDD" id="cd00448">
    <property type="entry name" value="YjgF_YER057c_UK114_family"/>
    <property type="match status" value="1"/>
</dbReference>
<dbReference type="SUPFAM" id="SSF55298">
    <property type="entry name" value="YjgF-like"/>
    <property type="match status" value="1"/>
</dbReference>
<dbReference type="InterPro" id="IPR035959">
    <property type="entry name" value="RutC-like_sf"/>
</dbReference>
<evidence type="ECO:0000256" key="1">
    <source>
        <dbReference type="ARBA" id="ARBA00010552"/>
    </source>
</evidence>
<dbReference type="RefSeq" id="WP_099582754.1">
    <property type="nucleotide sequence ID" value="NZ_JADDUM010000136.1"/>
</dbReference>
<protein>
    <submittedName>
        <fullName evidence="2">RidA family protein</fullName>
    </submittedName>
</protein>
<dbReference type="InterPro" id="IPR006056">
    <property type="entry name" value="RidA"/>
</dbReference>
<name>A0ABR9SUD5_9PSED</name>
<keyword evidence="3" id="KW-1185">Reference proteome</keyword>
<reference evidence="2 3" key="1">
    <citation type="submission" date="2020-10" db="EMBL/GenBank/DDBJ databases">
        <title>The draft genomes of Cyclamen pathogen Pseudomonas sp.</title>
        <authorList>
            <person name="Fujikawa T."/>
            <person name="Sawada H."/>
        </authorList>
    </citation>
    <scope>NUCLEOTIDE SEQUENCE [LARGE SCALE GENOMIC DNA]</scope>
    <source>
        <strain evidence="2 3">MAFF 301449</strain>
    </source>
</reference>
<dbReference type="PANTHER" id="PTHR11803">
    <property type="entry name" value="2-IMINOBUTANOATE/2-IMINOPROPANOATE DEAMINASE RIDA"/>
    <property type="match status" value="1"/>
</dbReference>
<dbReference type="Proteomes" id="UP000613075">
    <property type="component" value="Unassembled WGS sequence"/>
</dbReference>
<dbReference type="NCBIfam" id="TIGR00004">
    <property type="entry name" value="Rid family detoxifying hydrolase"/>
    <property type="match status" value="1"/>
</dbReference>
<organism evidence="2 3">
    <name type="scientific">Pseudomonas cyclaminis</name>
    <dbReference type="NCBI Taxonomy" id="2781239"/>
    <lineage>
        <taxon>Bacteria</taxon>
        <taxon>Pseudomonadati</taxon>
        <taxon>Pseudomonadota</taxon>
        <taxon>Gammaproteobacteria</taxon>
        <taxon>Pseudomonadales</taxon>
        <taxon>Pseudomonadaceae</taxon>
        <taxon>Pseudomonas</taxon>
    </lineage>
</organism>